<organism evidence="1 2">
    <name type="scientific">Agrobacterium genomosp. 2 str. CFBP 5494</name>
    <dbReference type="NCBI Taxonomy" id="1183436"/>
    <lineage>
        <taxon>Bacteria</taxon>
        <taxon>Pseudomonadati</taxon>
        <taxon>Pseudomonadota</taxon>
        <taxon>Alphaproteobacteria</taxon>
        <taxon>Hyphomicrobiales</taxon>
        <taxon>Rhizobiaceae</taxon>
        <taxon>Rhizobium/Agrobacterium group</taxon>
        <taxon>Agrobacterium</taxon>
        <taxon>Agrobacterium tumefaciens complex</taxon>
    </lineage>
</organism>
<reference evidence="1 2" key="1">
    <citation type="submission" date="2016-01" db="EMBL/GenBank/DDBJ databases">
        <authorList>
            <person name="Regsiter A."/>
            <person name="william w."/>
        </authorList>
    </citation>
    <scope>NUCLEOTIDE SEQUENCE [LARGE SCALE GENOMIC DNA]</scope>
    <source>
        <strain evidence="1 2">CFBP 5494</strain>
    </source>
</reference>
<evidence type="ECO:0000313" key="2">
    <source>
        <dbReference type="Proteomes" id="UP000191933"/>
    </source>
</evidence>
<dbReference type="Proteomes" id="UP000191933">
    <property type="component" value="Unassembled WGS sequence"/>
</dbReference>
<evidence type="ECO:0000313" key="1">
    <source>
        <dbReference type="EMBL" id="CUW97477.1"/>
    </source>
</evidence>
<name>A0A9W5B4P5_9HYPH</name>
<proteinExistence type="predicted"/>
<dbReference type="AlphaFoldDB" id="A0A9W5B4P5"/>
<accession>A0A9W5B4P5</accession>
<protein>
    <submittedName>
        <fullName evidence="1">Uncharacterized protein</fullName>
    </submittedName>
</protein>
<comment type="caution">
    <text evidence="1">The sequence shown here is derived from an EMBL/GenBank/DDBJ whole genome shotgun (WGS) entry which is preliminary data.</text>
</comment>
<sequence>MDAGGGETGAGCVNIIALNNGSEVCSEPTSSFRKRYRRPYSVILGTSSRMTSDCRGDGAASV</sequence>
<dbReference type="EMBL" id="FBVY01000032">
    <property type="protein sequence ID" value="CUW97477.1"/>
    <property type="molecule type" value="Genomic_DNA"/>
</dbReference>
<keyword evidence="2" id="KW-1185">Reference proteome</keyword>
<gene>
    <name evidence="1" type="ORF">AGR2A_Lc30158</name>
</gene>